<dbReference type="EMBL" id="JAKLMC020000011">
    <property type="protein sequence ID" value="KAK5953355.1"/>
    <property type="molecule type" value="Genomic_DNA"/>
</dbReference>
<sequence>MSIVYLPTDRAPGSRTSSHQQHPTPLPPYSARPSTHHSHATSHASPRRPSHHSQASSHASSQRSSSTQHSYPHPPQSSHTRAPSHHPTTHSQPQFGPPITGPILSGPPTNLCTCTIDPNDPSHQSNRATALHLAKHMIDIVPYDADRVHQKLDAINTLRSRGINCTNVGSPHWGPLTIQPNPYATPDMAGWTVRAQLNYYLKSFSDSLADPTSTRPQERSREGQEIFTIMARCVETLGCMDCRHNFGLGANGGNPAEMNACWREMERCHERRTGHEYAGGCCGNGAYLVEGEMSVVGNSRPRERFVLEEGSRSGVGSRSGRSQATDRGTIYLPGSYVPESRGGSARSGSRRESHAGRSQQSGASRQSGTSGRSKYDRSEASGWIKPSARSERGVPGSVAASGRSEGNTTSIMPGESYGGYGERQGDRRRDGKKKH</sequence>
<keyword evidence="3" id="KW-1185">Reference proteome</keyword>
<reference evidence="2 3" key="1">
    <citation type="submission" date="2022-12" db="EMBL/GenBank/DDBJ databases">
        <title>Genomic features and morphological characterization of a novel Knufia sp. strain isolated from spacecraft assembly facility.</title>
        <authorList>
            <person name="Teixeira M."/>
            <person name="Chander A.M."/>
            <person name="Stajich J.E."/>
            <person name="Venkateswaran K."/>
        </authorList>
    </citation>
    <scope>NUCLEOTIDE SEQUENCE [LARGE SCALE GENOMIC DNA]</scope>
    <source>
        <strain evidence="2 3">FJI-L2-BK-P2</strain>
    </source>
</reference>
<evidence type="ECO:0000313" key="2">
    <source>
        <dbReference type="EMBL" id="KAK5953355.1"/>
    </source>
</evidence>
<gene>
    <name evidence="2" type="ORF">OHC33_005299</name>
</gene>
<organism evidence="2 3">
    <name type="scientific">Knufia fluminis</name>
    <dbReference type="NCBI Taxonomy" id="191047"/>
    <lineage>
        <taxon>Eukaryota</taxon>
        <taxon>Fungi</taxon>
        <taxon>Dikarya</taxon>
        <taxon>Ascomycota</taxon>
        <taxon>Pezizomycotina</taxon>
        <taxon>Eurotiomycetes</taxon>
        <taxon>Chaetothyriomycetidae</taxon>
        <taxon>Chaetothyriales</taxon>
        <taxon>Trichomeriaceae</taxon>
        <taxon>Knufia</taxon>
    </lineage>
</organism>
<dbReference type="AlphaFoldDB" id="A0AAN8EPR6"/>
<comment type="caution">
    <text evidence="2">The sequence shown here is derived from an EMBL/GenBank/DDBJ whole genome shotgun (WGS) entry which is preliminary data.</text>
</comment>
<feature type="region of interest" description="Disordered" evidence="1">
    <location>
        <begin position="1"/>
        <end position="106"/>
    </location>
</feature>
<accession>A0AAN8EPR6</accession>
<proteinExistence type="predicted"/>
<feature type="compositionally biased region" description="Polar residues" evidence="1">
    <location>
        <begin position="14"/>
        <end position="23"/>
    </location>
</feature>
<feature type="region of interest" description="Disordered" evidence="1">
    <location>
        <begin position="304"/>
        <end position="435"/>
    </location>
</feature>
<feature type="compositionally biased region" description="Low complexity" evidence="1">
    <location>
        <begin position="312"/>
        <end position="322"/>
    </location>
</feature>
<evidence type="ECO:0000313" key="3">
    <source>
        <dbReference type="Proteomes" id="UP001316803"/>
    </source>
</evidence>
<dbReference type="Proteomes" id="UP001316803">
    <property type="component" value="Unassembled WGS sequence"/>
</dbReference>
<feature type="compositionally biased region" description="Basic residues" evidence="1">
    <location>
        <begin position="34"/>
        <end position="51"/>
    </location>
</feature>
<name>A0AAN8EPR6_9EURO</name>
<evidence type="ECO:0000256" key="1">
    <source>
        <dbReference type="SAM" id="MobiDB-lite"/>
    </source>
</evidence>
<feature type="compositionally biased region" description="Low complexity" evidence="1">
    <location>
        <begin position="356"/>
        <end position="372"/>
    </location>
</feature>
<feature type="compositionally biased region" description="Low complexity" evidence="1">
    <location>
        <begin position="52"/>
        <end position="70"/>
    </location>
</feature>
<protein>
    <submittedName>
        <fullName evidence="2">Uncharacterized protein</fullName>
    </submittedName>
</protein>